<sequence>MKRMPALKLAVALSLVFALVVLSACDGRSGKRGGGTPSAAPTVGTFPDPAAEKTVNVGVTYAPSDINPLSPVGLVSAYVAGLLFPPLVEIDADLRYKPMLADSIETADNRTFRVKLNEAAKWTDGESVTADDVIFTLKLMANAIVASNCAYMFAILEGLGPSGFLPDGESDISGVRKIDDRTVEMKTKEPTTLAAFEDTIGRNLRTLPRSALEGIAPQDVNENRFMREPNVTSGPFKLGRYEPDRFVGLVANKDYFRGAPALDGLNFKVLPGAALADALERGEIDMNIPSAGVIPAKDYGRIRKMRGVTTVGGQPLTTAFMYVNEKSVPDVKQRRAISLAIDRRKLVDKLLGGAGEVVDGYFSSVSPYRNEAVKPAAYDPAKAKRLLKEAGWNGRKALTLTTPSGDDAIRQAAYSVAQNLGKVGVKVNVKIAEPGDVSDKLLKQDFDLALLTVTMKPVNPLPDLAYFLGASNPNGYKNEKVNELLAALAAEVDETKIKTLYHELQVILAEDMPMPALYAAKALGAVNGRVIGATPKDLGMFINVQEWKLR</sequence>
<evidence type="ECO:0000259" key="2">
    <source>
        <dbReference type="Pfam" id="PF00496"/>
    </source>
</evidence>
<evidence type="ECO:0000256" key="1">
    <source>
        <dbReference type="SAM" id="SignalP"/>
    </source>
</evidence>
<dbReference type="EMBL" id="JAGRPV010000001">
    <property type="protein sequence ID" value="MDI4649005.1"/>
    <property type="molecule type" value="Genomic_DNA"/>
</dbReference>
<feature type="domain" description="Solute-binding protein family 5" evidence="2">
    <location>
        <begin position="96"/>
        <end position="473"/>
    </location>
</feature>
<organism evidence="3 4">
    <name type="scientific">Cohnella hashimotonis</name>
    <dbReference type="NCBI Taxonomy" id="2826895"/>
    <lineage>
        <taxon>Bacteria</taxon>
        <taxon>Bacillati</taxon>
        <taxon>Bacillota</taxon>
        <taxon>Bacilli</taxon>
        <taxon>Bacillales</taxon>
        <taxon>Paenibacillaceae</taxon>
        <taxon>Cohnella</taxon>
    </lineage>
</organism>
<keyword evidence="4" id="KW-1185">Reference proteome</keyword>
<protein>
    <submittedName>
        <fullName evidence="3">ABC transporter substrate-binding protein</fullName>
    </submittedName>
</protein>
<dbReference type="Gene3D" id="3.10.105.10">
    <property type="entry name" value="Dipeptide-binding Protein, Domain 3"/>
    <property type="match status" value="1"/>
</dbReference>
<evidence type="ECO:0000313" key="4">
    <source>
        <dbReference type="Proteomes" id="UP001161691"/>
    </source>
</evidence>
<comment type="caution">
    <text evidence="3">The sequence shown here is derived from an EMBL/GenBank/DDBJ whole genome shotgun (WGS) entry which is preliminary data.</text>
</comment>
<dbReference type="SUPFAM" id="SSF53850">
    <property type="entry name" value="Periplasmic binding protein-like II"/>
    <property type="match status" value="1"/>
</dbReference>
<dbReference type="Gene3D" id="3.40.190.10">
    <property type="entry name" value="Periplasmic binding protein-like II"/>
    <property type="match status" value="1"/>
</dbReference>
<dbReference type="RefSeq" id="WP_282911674.1">
    <property type="nucleotide sequence ID" value="NZ_JAGRPV010000001.1"/>
</dbReference>
<dbReference type="InterPro" id="IPR030678">
    <property type="entry name" value="Peptide/Ni-bd"/>
</dbReference>
<dbReference type="Proteomes" id="UP001161691">
    <property type="component" value="Unassembled WGS sequence"/>
</dbReference>
<reference evidence="3" key="1">
    <citation type="submission" date="2023-04" db="EMBL/GenBank/DDBJ databases">
        <title>Comparative genomic analysis of Cohnella hashimotonis sp. nov., isolated from the International Space Station.</title>
        <authorList>
            <person name="Venkateswaran K."/>
            <person name="Simpson A."/>
        </authorList>
    </citation>
    <scope>NUCLEOTIDE SEQUENCE</scope>
    <source>
        <strain evidence="3">F6_2S_P_1</strain>
    </source>
</reference>
<dbReference type="CDD" id="cd00995">
    <property type="entry name" value="PBP2_NikA_DppA_OppA_like"/>
    <property type="match status" value="1"/>
</dbReference>
<name>A0ABT6TQ86_9BACL</name>
<keyword evidence="1" id="KW-0732">Signal</keyword>
<gene>
    <name evidence="3" type="ORF">KB449_28970</name>
</gene>
<dbReference type="PANTHER" id="PTHR30290">
    <property type="entry name" value="PERIPLASMIC BINDING COMPONENT OF ABC TRANSPORTER"/>
    <property type="match status" value="1"/>
</dbReference>
<feature type="signal peptide" evidence="1">
    <location>
        <begin position="1"/>
        <end position="23"/>
    </location>
</feature>
<dbReference type="InterPro" id="IPR000914">
    <property type="entry name" value="SBP_5_dom"/>
</dbReference>
<evidence type="ECO:0000313" key="3">
    <source>
        <dbReference type="EMBL" id="MDI4649005.1"/>
    </source>
</evidence>
<feature type="chain" id="PRO_5045997908" evidence="1">
    <location>
        <begin position="24"/>
        <end position="550"/>
    </location>
</feature>
<dbReference type="Pfam" id="PF00496">
    <property type="entry name" value="SBP_bac_5"/>
    <property type="match status" value="1"/>
</dbReference>
<dbReference type="Gene3D" id="3.90.76.10">
    <property type="entry name" value="Dipeptide-binding Protein, Domain 1"/>
    <property type="match status" value="1"/>
</dbReference>
<dbReference type="PIRSF" id="PIRSF002741">
    <property type="entry name" value="MppA"/>
    <property type="match status" value="1"/>
</dbReference>
<proteinExistence type="predicted"/>
<dbReference type="InterPro" id="IPR039424">
    <property type="entry name" value="SBP_5"/>
</dbReference>
<dbReference type="PROSITE" id="PS51257">
    <property type="entry name" value="PROKAR_LIPOPROTEIN"/>
    <property type="match status" value="1"/>
</dbReference>
<accession>A0ABT6TQ86</accession>